<dbReference type="InterPro" id="IPR046705">
    <property type="entry name" value="DUF6778"/>
</dbReference>
<dbReference type="Proteomes" id="UP000314011">
    <property type="component" value="Unassembled WGS sequence"/>
</dbReference>
<evidence type="ECO:0008006" key="3">
    <source>
        <dbReference type="Google" id="ProtNLM"/>
    </source>
</evidence>
<accession>A0A5C5GJJ1</accession>
<dbReference type="AlphaFoldDB" id="A0A5C5GJJ1"/>
<evidence type="ECO:0000313" key="1">
    <source>
        <dbReference type="EMBL" id="TNY34307.1"/>
    </source>
</evidence>
<sequence>MISLLAISAAVAGCANVDTVTRATGMQTTTLGAAAPFVQRNYDVVDVRVDIPASLTVSEANSFYPNADIVWRGDPLGDRRAQIAAIFESAFDRGTAGFAGDRPVVVNITVERFHALTERTRYTVGGTHSIDFYMSVTDAETGAVIEPPRLIDASLVGLGGQAAINADAQGQTQKVRITDHLTAIAARELAPTV</sequence>
<dbReference type="OrthoDB" id="7836640at2"/>
<dbReference type="EMBL" id="VFFF01000001">
    <property type="protein sequence ID" value="TNY34307.1"/>
    <property type="molecule type" value="Genomic_DNA"/>
</dbReference>
<name>A0A5C5GJJ1_9RHOB</name>
<comment type="caution">
    <text evidence="1">The sequence shown here is derived from an EMBL/GenBank/DDBJ whole genome shotgun (WGS) entry which is preliminary data.</text>
</comment>
<organism evidence="1 2">
    <name type="scientific">Pelagovum pacificum</name>
    <dbReference type="NCBI Taxonomy" id="2588711"/>
    <lineage>
        <taxon>Bacteria</taxon>
        <taxon>Pseudomonadati</taxon>
        <taxon>Pseudomonadota</taxon>
        <taxon>Alphaproteobacteria</taxon>
        <taxon>Rhodobacterales</taxon>
        <taxon>Paracoccaceae</taxon>
        <taxon>Pelagovum</taxon>
    </lineage>
</organism>
<dbReference type="Pfam" id="PF20569">
    <property type="entry name" value="DUF6778"/>
    <property type="match status" value="1"/>
</dbReference>
<keyword evidence="2" id="KW-1185">Reference proteome</keyword>
<gene>
    <name evidence="1" type="ORF">FHY64_03985</name>
</gene>
<evidence type="ECO:0000313" key="2">
    <source>
        <dbReference type="Proteomes" id="UP000314011"/>
    </source>
</evidence>
<proteinExistence type="predicted"/>
<reference evidence="1 2" key="1">
    <citation type="submission" date="2019-06" db="EMBL/GenBank/DDBJ databases">
        <title>Genome of new Rhodobacteraceae sp. SM1903.</title>
        <authorList>
            <person name="Ren X."/>
        </authorList>
    </citation>
    <scope>NUCLEOTIDE SEQUENCE [LARGE SCALE GENOMIC DNA]</scope>
    <source>
        <strain evidence="1 2">SM1903</strain>
    </source>
</reference>
<protein>
    <recommendedName>
        <fullName evidence="3">ABC-type transport auxiliary lipoprotein component domain-containing protein</fullName>
    </recommendedName>
</protein>